<reference evidence="2 3" key="1">
    <citation type="journal article" date="2012" name="J. Bacteriol.">
        <title>Complete Genome Sequence of Flavobacterium indicum GPSTA100-9T, Isolated from Warm Spring Water.</title>
        <authorList>
            <person name="Barbier P."/>
            <person name="Houel A."/>
            <person name="Loux V."/>
            <person name="Poulain J."/>
            <person name="Bernardet J.F."/>
            <person name="Touchon M."/>
            <person name="Duchaud E."/>
        </authorList>
    </citation>
    <scope>NUCLEOTIDE SEQUENCE [LARGE SCALE GENOMIC DNA]</scope>
    <source>
        <strain evidence="3">DSM 17447 / CIP 109464 / GPTSA100-9</strain>
    </source>
</reference>
<evidence type="ECO:0000313" key="3">
    <source>
        <dbReference type="Proteomes" id="UP000007599"/>
    </source>
</evidence>
<dbReference type="PATRIC" id="fig|1094466.5.peg.761"/>
<dbReference type="InterPro" id="IPR032710">
    <property type="entry name" value="NTF2-like_dom_sf"/>
</dbReference>
<keyword evidence="3" id="KW-1185">Reference proteome</keyword>
<feature type="domain" description="SnoaL-like" evidence="1">
    <location>
        <begin position="12"/>
        <end position="113"/>
    </location>
</feature>
<dbReference type="AlphaFoldDB" id="H8XTF9"/>
<sequence>MIAQQNESIALKWFEAFNQHNLEDLLSLYDDHAEHFSPKLKIRKPETEGLIKGKNELRIWWKDAFDRLPTLHYKVTSLTANSERVFMEYIRQVENEEDMLVAEVLDIKDGKIIFSRVYHG</sequence>
<proteinExistence type="predicted"/>
<protein>
    <recommendedName>
        <fullName evidence="1">SnoaL-like domain-containing protein</fullName>
    </recommendedName>
</protein>
<accession>H8XTF9</accession>
<dbReference type="EMBL" id="HE774682">
    <property type="protein sequence ID" value="CCG52756.1"/>
    <property type="molecule type" value="Genomic_DNA"/>
</dbReference>
<name>H8XTF9_FLAIG</name>
<dbReference type="eggNOG" id="COG4319">
    <property type="taxonomic scope" value="Bacteria"/>
</dbReference>
<dbReference type="STRING" id="1094466.KQS_03855"/>
<dbReference type="InterPro" id="IPR037401">
    <property type="entry name" value="SnoaL-like"/>
</dbReference>
<dbReference type="Proteomes" id="UP000007599">
    <property type="component" value="Chromosome I"/>
</dbReference>
<dbReference type="OrthoDB" id="333383at2"/>
<evidence type="ECO:0000259" key="1">
    <source>
        <dbReference type="Pfam" id="PF12680"/>
    </source>
</evidence>
<dbReference type="SUPFAM" id="SSF54427">
    <property type="entry name" value="NTF2-like"/>
    <property type="match status" value="1"/>
</dbReference>
<dbReference type="Gene3D" id="3.10.450.50">
    <property type="match status" value="1"/>
</dbReference>
<gene>
    <name evidence="2" type="ordered locus">KQS_03855</name>
</gene>
<reference evidence="3" key="2">
    <citation type="submission" date="2012-03" db="EMBL/GenBank/DDBJ databases">
        <title>Complete genome sequence of Flavobacterium indicum GPTSA100-9T, isolated from warm spring water.</title>
        <authorList>
            <person name="Barbier P."/>
            <person name="Houel A."/>
            <person name="Loux V."/>
            <person name="Poulain J."/>
            <person name="Bernardet J.-F."/>
            <person name="Touchon M."/>
            <person name="Duchaud E."/>
        </authorList>
    </citation>
    <scope>NUCLEOTIDE SEQUENCE [LARGE SCALE GENOMIC DNA]</scope>
    <source>
        <strain evidence="3">DSM 17447 / CIP 109464 / GPTSA100-9</strain>
    </source>
</reference>
<dbReference type="KEGG" id="fin:KQS_03855"/>
<dbReference type="Pfam" id="PF12680">
    <property type="entry name" value="SnoaL_2"/>
    <property type="match status" value="1"/>
</dbReference>
<evidence type="ECO:0000313" key="2">
    <source>
        <dbReference type="EMBL" id="CCG52756.1"/>
    </source>
</evidence>
<dbReference type="HOGENOM" id="CLU_133108_0_0_10"/>
<organism evidence="2 3">
    <name type="scientific">Flavobacterium indicum (strain DSM 17447 / CIP 109464 / GPTSA100-9)</name>
    <dbReference type="NCBI Taxonomy" id="1094466"/>
    <lineage>
        <taxon>Bacteria</taxon>
        <taxon>Pseudomonadati</taxon>
        <taxon>Bacteroidota</taxon>
        <taxon>Flavobacteriia</taxon>
        <taxon>Flavobacteriales</taxon>
        <taxon>Flavobacteriaceae</taxon>
        <taxon>Flavobacterium</taxon>
    </lineage>
</organism>
<dbReference type="RefSeq" id="WP_014387898.1">
    <property type="nucleotide sequence ID" value="NC_017025.1"/>
</dbReference>